<dbReference type="Proteomes" id="UP001500748">
    <property type="component" value="Unassembled WGS sequence"/>
</dbReference>
<dbReference type="InterPro" id="IPR006153">
    <property type="entry name" value="Cation/H_exchanger_TM"/>
</dbReference>
<feature type="transmembrane region" description="Helical" evidence="7">
    <location>
        <begin position="346"/>
        <end position="364"/>
    </location>
</feature>
<feature type="transmembrane region" description="Helical" evidence="7">
    <location>
        <begin position="36"/>
        <end position="58"/>
    </location>
</feature>
<evidence type="ECO:0000256" key="6">
    <source>
        <dbReference type="ARBA" id="ARBA00023136"/>
    </source>
</evidence>
<name>A0ABP7H7M9_9FLAO</name>
<evidence type="ECO:0000256" key="2">
    <source>
        <dbReference type="ARBA" id="ARBA00022448"/>
    </source>
</evidence>
<evidence type="ECO:0000313" key="9">
    <source>
        <dbReference type="EMBL" id="GAA3784678.1"/>
    </source>
</evidence>
<comment type="caution">
    <text evidence="9">The sequence shown here is derived from an EMBL/GenBank/DDBJ whole genome shotgun (WGS) entry which is preliminary data.</text>
</comment>
<gene>
    <name evidence="9" type="ORF">GCM10022423_47640</name>
</gene>
<dbReference type="PANTHER" id="PTHR32468:SF0">
    <property type="entry name" value="K(+)_H(+) ANTIPORTER 1"/>
    <property type="match status" value="1"/>
</dbReference>
<feature type="transmembrane region" description="Helical" evidence="7">
    <location>
        <begin position="270"/>
        <end position="300"/>
    </location>
</feature>
<feature type="transmembrane region" description="Helical" evidence="7">
    <location>
        <begin position="228"/>
        <end position="249"/>
    </location>
</feature>
<evidence type="ECO:0000256" key="3">
    <source>
        <dbReference type="ARBA" id="ARBA00022692"/>
    </source>
</evidence>
<feature type="transmembrane region" description="Helical" evidence="7">
    <location>
        <begin position="166"/>
        <end position="187"/>
    </location>
</feature>
<dbReference type="Gene3D" id="1.20.1530.20">
    <property type="match status" value="1"/>
</dbReference>
<keyword evidence="10" id="KW-1185">Reference proteome</keyword>
<dbReference type="InterPro" id="IPR050794">
    <property type="entry name" value="CPA2_transporter"/>
</dbReference>
<organism evidence="9 10">
    <name type="scientific">Flavobacterium ginsengiterrae</name>
    <dbReference type="NCBI Taxonomy" id="871695"/>
    <lineage>
        <taxon>Bacteria</taxon>
        <taxon>Pseudomonadati</taxon>
        <taxon>Bacteroidota</taxon>
        <taxon>Flavobacteriia</taxon>
        <taxon>Flavobacteriales</taxon>
        <taxon>Flavobacteriaceae</taxon>
        <taxon>Flavobacterium</taxon>
    </lineage>
</organism>
<feature type="domain" description="Cation/H+ exchanger transmembrane" evidence="8">
    <location>
        <begin position="48"/>
        <end position="432"/>
    </location>
</feature>
<keyword evidence="3 7" id="KW-0812">Transmembrane</keyword>
<dbReference type="PANTHER" id="PTHR32468">
    <property type="entry name" value="CATION/H + ANTIPORTER"/>
    <property type="match status" value="1"/>
</dbReference>
<feature type="transmembrane region" description="Helical" evidence="7">
    <location>
        <begin position="96"/>
        <end position="119"/>
    </location>
</feature>
<keyword evidence="4 7" id="KW-1133">Transmembrane helix</keyword>
<sequence>MGLKLETGRNLTIPTSDKSQLTEFLDSLVKNLHHPLALLLAQIVTIIFVARIFGWICIKIKQPAVIGEMIAGIVMGPSLIGMYFPEFSAMLFPTESLGNLQFLSQIGLILFMYIVGMEIDMKILRNKAHDAVVISHASIIIPFVLGMGLAYFIYDEFAPANVQFTSFGLFAGIAMSITAFPVLARIVQERGIHKTRLGTIVITCAAADDITAWCILAVVIAIVKAGSFGSAIYTVLLALGYVIVMVKVVRPFLKRIGDLYSSNEKLSKPIVAIFFLTLVISSYLTEVIGIHALFGAFIAGAIMPENVRFRNLFIEKVEDVALVLLLPLFFVFTGLRTQIGLLNEPYLWKIAGVIFLVAVIGKFVSSTLAAKFVGQNWKDSLSIGALMNTRGLTELVALNIGYDLGVLTPELFSMMVIMALATTFMTGPTLDFINWLFKDQKEESESDIALKNKYRILLSFDKAESGKALLKVADGLTNKRIESSEITAMHFLPTEEIHHYNTETYETESFKEVIEESIALNRNITTMFKASSDIDNEIVNAANKSKQDLLLIGIGKSIYEGSLLGKVLGFTTRIINPEKLINTVTGKENILEAALFDDGTKQIIAKSQIPVGILIDKDLKDLSTIFIPLFYAKDWDLIQSYVQKFIHNSSSKIVVLDTEGKITVDLDTKEKIRLMEMAAPNQLSLKNERPVEKDFLNEQSLMLITIEGWKRLVDTKTSWLSDIPSTLIIAEEKK</sequence>
<comment type="subcellular location">
    <subcellularLocation>
        <location evidence="1">Membrane</location>
        <topology evidence="1">Multi-pass membrane protein</topology>
    </subcellularLocation>
</comment>
<keyword evidence="5" id="KW-0406">Ion transport</keyword>
<evidence type="ECO:0000259" key="8">
    <source>
        <dbReference type="Pfam" id="PF00999"/>
    </source>
</evidence>
<feature type="transmembrane region" description="Helical" evidence="7">
    <location>
        <begin position="320"/>
        <end position="339"/>
    </location>
</feature>
<dbReference type="InterPro" id="IPR038770">
    <property type="entry name" value="Na+/solute_symporter_sf"/>
</dbReference>
<evidence type="ECO:0000256" key="4">
    <source>
        <dbReference type="ARBA" id="ARBA00022989"/>
    </source>
</evidence>
<protein>
    <submittedName>
        <fullName evidence="9">Cation:proton antiporter</fullName>
    </submittedName>
</protein>
<evidence type="ECO:0000256" key="1">
    <source>
        <dbReference type="ARBA" id="ARBA00004141"/>
    </source>
</evidence>
<reference evidence="10" key="1">
    <citation type="journal article" date="2019" name="Int. J. Syst. Evol. Microbiol.">
        <title>The Global Catalogue of Microorganisms (GCM) 10K type strain sequencing project: providing services to taxonomists for standard genome sequencing and annotation.</title>
        <authorList>
            <consortium name="The Broad Institute Genomics Platform"/>
            <consortium name="The Broad Institute Genome Sequencing Center for Infectious Disease"/>
            <person name="Wu L."/>
            <person name="Ma J."/>
        </authorList>
    </citation>
    <scope>NUCLEOTIDE SEQUENCE [LARGE SCALE GENOMIC DNA]</scope>
    <source>
        <strain evidence="10">JCM 17337</strain>
    </source>
</reference>
<keyword evidence="6 7" id="KW-0472">Membrane</keyword>
<feature type="transmembrane region" description="Helical" evidence="7">
    <location>
        <begin position="199"/>
        <end position="222"/>
    </location>
</feature>
<evidence type="ECO:0000313" key="10">
    <source>
        <dbReference type="Proteomes" id="UP001500748"/>
    </source>
</evidence>
<accession>A0ABP7H7M9</accession>
<feature type="transmembrane region" description="Helical" evidence="7">
    <location>
        <begin position="65"/>
        <end position="84"/>
    </location>
</feature>
<dbReference type="Pfam" id="PF00999">
    <property type="entry name" value="Na_H_Exchanger"/>
    <property type="match status" value="1"/>
</dbReference>
<feature type="transmembrane region" description="Helical" evidence="7">
    <location>
        <begin position="131"/>
        <end position="154"/>
    </location>
</feature>
<proteinExistence type="predicted"/>
<dbReference type="EMBL" id="BAABDU010000011">
    <property type="protein sequence ID" value="GAA3784678.1"/>
    <property type="molecule type" value="Genomic_DNA"/>
</dbReference>
<keyword evidence="2" id="KW-0813">Transport</keyword>
<evidence type="ECO:0000256" key="7">
    <source>
        <dbReference type="SAM" id="Phobius"/>
    </source>
</evidence>
<evidence type="ECO:0000256" key="5">
    <source>
        <dbReference type="ARBA" id="ARBA00023065"/>
    </source>
</evidence>